<evidence type="ECO:0000256" key="1">
    <source>
        <dbReference type="ARBA" id="ARBA00010688"/>
    </source>
</evidence>
<dbReference type="Gene3D" id="3.40.1190.20">
    <property type="match status" value="1"/>
</dbReference>
<dbReference type="PANTHER" id="PTHR43320:SF2">
    <property type="entry name" value="2-DEHYDRO-3-DEOXYGLUCONOKINASE_2-DEHYDRO-3-DEOXYGALACTONOKINASE"/>
    <property type="match status" value="1"/>
</dbReference>
<evidence type="ECO:0000313" key="6">
    <source>
        <dbReference type="Proteomes" id="UP000824160"/>
    </source>
</evidence>
<evidence type="ECO:0000313" key="5">
    <source>
        <dbReference type="EMBL" id="HIT94475.1"/>
    </source>
</evidence>
<dbReference type="EMBL" id="DVLW01000124">
    <property type="protein sequence ID" value="HIT94475.1"/>
    <property type="molecule type" value="Genomic_DNA"/>
</dbReference>
<dbReference type="Proteomes" id="UP000824160">
    <property type="component" value="Unassembled WGS sequence"/>
</dbReference>
<name>A0A9D1H5W7_9FIRM</name>
<accession>A0A9D1H5W7</accession>
<proteinExistence type="inferred from homology"/>
<evidence type="ECO:0000256" key="3">
    <source>
        <dbReference type="ARBA" id="ARBA00022777"/>
    </source>
</evidence>
<dbReference type="InterPro" id="IPR029056">
    <property type="entry name" value="Ribokinase-like"/>
</dbReference>
<dbReference type="GO" id="GO:0016301">
    <property type="term" value="F:kinase activity"/>
    <property type="evidence" value="ECO:0007669"/>
    <property type="project" value="UniProtKB-KW"/>
</dbReference>
<dbReference type="InterPro" id="IPR011611">
    <property type="entry name" value="PfkB_dom"/>
</dbReference>
<keyword evidence="3 5" id="KW-0418">Kinase</keyword>
<evidence type="ECO:0000256" key="2">
    <source>
        <dbReference type="ARBA" id="ARBA00022679"/>
    </source>
</evidence>
<comment type="caution">
    <text evidence="5">The sequence shown here is derived from an EMBL/GenBank/DDBJ whole genome shotgun (WGS) entry which is preliminary data.</text>
</comment>
<dbReference type="AlphaFoldDB" id="A0A9D1H5W7"/>
<sequence>MQMKTVAFGEIMLRLSPPGYSRFVQASQFDIVYGGGEANVAVMLASCGLESEFVTALPAHEIGQCAVNALRRYGVGTGHILRQGDRLGIYYIENGASQRASKVIYDRAGSSIAKAAASDFDWEKILDGAGWFHFSGITPAISDEMITAVQQACRTAKKLGVKVSCDLNYRSKMWSVEKARSVMQPLMESVDLLIANEEHIRTILEIDTSSLPVEDTNLTHEGCIAAAQMLHERYHIPMVALTQRRSLSASDNRFKGMLWKDGEAAFSPQHTMHIVDRVGSGDSFSAGILNGLQKGWSVQQTVNFAAAACCLKHSIPGDFNLCDEAEILALAGGDGSGSVQR</sequence>
<protein>
    <submittedName>
        <fullName evidence="5">Sugar kinase</fullName>
    </submittedName>
</protein>
<dbReference type="PANTHER" id="PTHR43320">
    <property type="entry name" value="SUGAR KINASE"/>
    <property type="match status" value="1"/>
</dbReference>
<dbReference type="InterPro" id="IPR052700">
    <property type="entry name" value="Carb_kinase_PfkB-like"/>
</dbReference>
<reference evidence="5" key="2">
    <citation type="journal article" date="2021" name="PeerJ">
        <title>Extensive microbial diversity within the chicken gut microbiome revealed by metagenomics and culture.</title>
        <authorList>
            <person name="Gilroy R."/>
            <person name="Ravi A."/>
            <person name="Getino M."/>
            <person name="Pursley I."/>
            <person name="Horton D.L."/>
            <person name="Alikhan N.F."/>
            <person name="Baker D."/>
            <person name="Gharbi K."/>
            <person name="Hall N."/>
            <person name="Watson M."/>
            <person name="Adriaenssens E.M."/>
            <person name="Foster-Nyarko E."/>
            <person name="Jarju S."/>
            <person name="Secka A."/>
            <person name="Antonio M."/>
            <person name="Oren A."/>
            <person name="Chaudhuri R.R."/>
            <person name="La Ragione R."/>
            <person name="Hildebrand F."/>
            <person name="Pallen M.J."/>
        </authorList>
    </citation>
    <scope>NUCLEOTIDE SEQUENCE</scope>
    <source>
        <strain evidence="5">ChiBcec7-5410</strain>
    </source>
</reference>
<dbReference type="CDD" id="cd01166">
    <property type="entry name" value="KdgK"/>
    <property type="match status" value="1"/>
</dbReference>
<evidence type="ECO:0000259" key="4">
    <source>
        <dbReference type="Pfam" id="PF00294"/>
    </source>
</evidence>
<comment type="similarity">
    <text evidence="1">Belongs to the carbohydrate kinase PfkB family.</text>
</comment>
<organism evidence="5 6">
    <name type="scientific">Candidatus Faecivivens stercoripullorum</name>
    <dbReference type="NCBI Taxonomy" id="2840805"/>
    <lineage>
        <taxon>Bacteria</taxon>
        <taxon>Bacillati</taxon>
        <taxon>Bacillota</taxon>
        <taxon>Clostridia</taxon>
        <taxon>Eubacteriales</taxon>
        <taxon>Oscillospiraceae</taxon>
        <taxon>Oscillospiraceae incertae sedis</taxon>
        <taxon>Candidatus Faecivivens</taxon>
    </lineage>
</organism>
<gene>
    <name evidence="5" type="ORF">IAC43_04770</name>
</gene>
<keyword evidence="2" id="KW-0808">Transferase</keyword>
<reference evidence="5" key="1">
    <citation type="submission" date="2020-10" db="EMBL/GenBank/DDBJ databases">
        <authorList>
            <person name="Gilroy R."/>
        </authorList>
    </citation>
    <scope>NUCLEOTIDE SEQUENCE</scope>
    <source>
        <strain evidence="5">ChiBcec7-5410</strain>
    </source>
</reference>
<dbReference type="Pfam" id="PF00294">
    <property type="entry name" value="PfkB"/>
    <property type="match status" value="1"/>
</dbReference>
<feature type="domain" description="Carbohydrate kinase PfkB" evidence="4">
    <location>
        <begin position="5"/>
        <end position="310"/>
    </location>
</feature>
<dbReference type="SUPFAM" id="SSF53613">
    <property type="entry name" value="Ribokinase-like"/>
    <property type="match status" value="1"/>
</dbReference>